<dbReference type="PROSITE" id="PS00519">
    <property type="entry name" value="HTH_ASNC_1"/>
    <property type="match status" value="1"/>
</dbReference>
<dbReference type="PRINTS" id="PR00033">
    <property type="entry name" value="HTHASNC"/>
</dbReference>
<keyword evidence="2" id="KW-0238">DNA-binding</keyword>
<sequence>MFAIKITEDTSILSVFHLLTAIMWEYTMDKFDNAIVAALRTDARRSISDIATEVNLSRSAVTERIKKMEKNGTIRGYQVLLSASQTEGVTAYFEIRHQCPNCADIVKVFRTIPEIITCRGITGDMDLLVYVNAPSMKRLHQIREFIDAHPDITKIKTHVVMSEWIDNQG</sequence>
<dbReference type="EMBL" id="CP000472">
    <property type="protein sequence ID" value="ACJ31420.1"/>
    <property type="molecule type" value="Genomic_DNA"/>
</dbReference>
<dbReference type="STRING" id="225849.swp_4791"/>
<dbReference type="InterPro" id="IPR019887">
    <property type="entry name" value="Tscrpt_reg_AsnC/Lrp_C"/>
</dbReference>
<evidence type="ECO:0000259" key="4">
    <source>
        <dbReference type="PROSITE" id="PS50956"/>
    </source>
</evidence>
<dbReference type="KEGG" id="swp:swp_4791"/>
<keyword evidence="1" id="KW-0805">Transcription regulation</keyword>
<dbReference type="eggNOG" id="COG1522">
    <property type="taxonomic scope" value="Bacteria"/>
</dbReference>
<dbReference type="InterPro" id="IPR036388">
    <property type="entry name" value="WH-like_DNA-bd_sf"/>
</dbReference>
<evidence type="ECO:0000313" key="5">
    <source>
        <dbReference type="EMBL" id="ACJ31420.1"/>
    </source>
</evidence>
<evidence type="ECO:0000256" key="2">
    <source>
        <dbReference type="ARBA" id="ARBA00023125"/>
    </source>
</evidence>
<dbReference type="PANTHER" id="PTHR30154:SF34">
    <property type="entry name" value="TRANSCRIPTIONAL REGULATOR AZLB"/>
    <property type="match status" value="1"/>
</dbReference>
<accession>B8CUU4</accession>
<dbReference type="InterPro" id="IPR019888">
    <property type="entry name" value="Tscrpt_reg_AsnC-like"/>
</dbReference>
<keyword evidence="6" id="KW-1185">Reference proteome</keyword>
<dbReference type="Proteomes" id="UP000000753">
    <property type="component" value="Chromosome"/>
</dbReference>
<organism evidence="5 6">
    <name type="scientific">Shewanella piezotolerans (strain WP3 / JCM 13877)</name>
    <dbReference type="NCBI Taxonomy" id="225849"/>
    <lineage>
        <taxon>Bacteria</taxon>
        <taxon>Pseudomonadati</taxon>
        <taxon>Pseudomonadota</taxon>
        <taxon>Gammaproteobacteria</taxon>
        <taxon>Alteromonadales</taxon>
        <taxon>Shewanellaceae</taxon>
        <taxon>Shewanella</taxon>
    </lineage>
</organism>
<keyword evidence="3" id="KW-0804">Transcription</keyword>
<dbReference type="GO" id="GO:0043200">
    <property type="term" value="P:response to amino acid"/>
    <property type="evidence" value="ECO:0007669"/>
    <property type="project" value="TreeGrafter"/>
</dbReference>
<proteinExistence type="predicted"/>
<dbReference type="SUPFAM" id="SSF54909">
    <property type="entry name" value="Dimeric alpha+beta barrel"/>
    <property type="match status" value="1"/>
</dbReference>
<dbReference type="SUPFAM" id="SSF46785">
    <property type="entry name" value="Winged helix' DNA-binding domain"/>
    <property type="match status" value="1"/>
</dbReference>
<dbReference type="AlphaFoldDB" id="B8CUU4"/>
<gene>
    <name evidence="5" type="ordered locus">swp_4791</name>
</gene>
<dbReference type="Gene3D" id="3.30.70.920">
    <property type="match status" value="1"/>
</dbReference>
<dbReference type="InterPro" id="IPR011008">
    <property type="entry name" value="Dimeric_a/b-barrel"/>
</dbReference>
<dbReference type="Pfam" id="PF01037">
    <property type="entry name" value="AsnC_trans_reg"/>
    <property type="match status" value="1"/>
</dbReference>
<dbReference type="CDD" id="cd00090">
    <property type="entry name" value="HTH_ARSR"/>
    <property type="match status" value="1"/>
</dbReference>
<dbReference type="SMART" id="SM00344">
    <property type="entry name" value="HTH_ASNC"/>
    <property type="match status" value="1"/>
</dbReference>
<dbReference type="GO" id="GO:0043565">
    <property type="term" value="F:sequence-specific DNA binding"/>
    <property type="evidence" value="ECO:0007669"/>
    <property type="project" value="InterPro"/>
</dbReference>
<reference evidence="5 6" key="1">
    <citation type="journal article" date="2008" name="PLoS ONE">
        <title>Environmental adaptation: genomic analysis of the piezotolerant and psychrotolerant deep-sea iron reducing bacterium Shewanella piezotolerans WP3.</title>
        <authorList>
            <person name="Wang F."/>
            <person name="Wang J."/>
            <person name="Jian H."/>
            <person name="Zhang B."/>
            <person name="Li S."/>
            <person name="Wang F."/>
            <person name="Zeng X."/>
            <person name="Gao L."/>
            <person name="Bartlett D.H."/>
            <person name="Yu J."/>
            <person name="Hu S."/>
            <person name="Xiao X."/>
        </authorList>
    </citation>
    <scope>NUCLEOTIDE SEQUENCE [LARGE SCALE GENOMIC DNA]</scope>
    <source>
        <strain evidence="6">WP3 / JCM 13877</strain>
    </source>
</reference>
<evidence type="ECO:0000313" key="6">
    <source>
        <dbReference type="Proteomes" id="UP000000753"/>
    </source>
</evidence>
<feature type="domain" description="HTH asnC-type" evidence="4">
    <location>
        <begin position="28"/>
        <end position="90"/>
    </location>
</feature>
<dbReference type="InterPro" id="IPR011991">
    <property type="entry name" value="ArsR-like_HTH"/>
</dbReference>
<dbReference type="Pfam" id="PF13404">
    <property type="entry name" value="HTH_AsnC-type"/>
    <property type="match status" value="1"/>
</dbReference>
<dbReference type="GO" id="GO:0006355">
    <property type="term" value="P:regulation of DNA-templated transcription"/>
    <property type="evidence" value="ECO:0007669"/>
    <property type="project" value="UniProtKB-ARBA"/>
</dbReference>
<dbReference type="InterPro" id="IPR019885">
    <property type="entry name" value="Tscrpt_reg_HTH_AsnC-type_CS"/>
</dbReference>
<dbReference type="GO" id="GO:0005829">
    <property type="term" value="C:cytosol"/>
    <property type="evidence" value="ECO:0007669"/>
    <property type="project" value="TreeGrafter"/>
</dbReference>
<dbReference type="InterPro" id="IPR000485">
    <property type="entry name" value="AsnC-type_HTH_dom"/>
</dbReference>
<evidence type="ECO:0000256" key="1">
    <source>
        <dbReference type="ARBA" id="ARBA00023015"/>
    </source>
</evidence>
<name>B8CUU4_SHEPW</name>
<dbReference type="PROSITE" id="PS50956">
    <property type="entry name" value="HTH_ASNC_2"/>
    <property type="match status" value="1"/>
</dbReference>
<dbReference type="InterPro" id="IPR036390">
    <property type="entry name" value="WH_DNA-bd_sf"/>
</dbReference>
<protein>
    <submittedName>
        <fullName evidence="5">Helix-turn-helix, Fis-type</fullName>
    </submittedName>
</protein>
<dbReference type="HOGENOM" id="CLU_091233_5_3_6"/>
<evidence type="ECO:0000256" key="3">
    <source>
        <dbReference type="ARBA" id="ARBA00023163"/>
    </source>
</evidence>
<dbReference type="PANTHER" id="PTHR30154">
    <property type="entry name" value="LEUCINE-RESPONSIVE REGULATORY PROTEIN"/>
    <property type="match status" value="1"/>
</dbReference>
<dbReference type="Gene3D" id="1.10.10.10">
    <property type="entry name" value="Winged helix-like DNA-binding domain superfamily/Winged helix DNA-binding domain"/>
    <property type="match status" value="1"/>
</dbReference>